<accession>A0A6P5QFL5</accession>
<feature type="transmembrane region" description="Helical" evidence="11">
    <location>
        <begin position="141"/>
        <end position="164"/>
    </location>
</feature>
<dbReference type="GO" id="GO:0004930">
    <property type="term" value="F:G protein-coupled receptor activity"/>
    <property type="evidence" value="ECO:0007669"/>
    <property type="project" value="UniProtKB-KW"/>
</dbReference>
<protein>
    <recommendedName>
        <fullName evidence="11">Olfactory receptor</fullName>
    </recommendedName>
</protein>
<evidence type="ECO:0000256" key="5">
    <source>
        <dbReference type="ARBA" id="ARBA00023040"/>
    </source>
</evidence>
<feature type="transmembrane region" description="Helical" evidence="11">
    <location>
        <begin position="98"/>
        <end position="120"/>
    </location>
</feature>
<evidence type="ECO:0000256" key="9">
    <source>
        <dbReference type="ARBA" id="ARBA00053672"/>
    </source>
</evidence>
<keyword evidence="11" id="KW-0716">Sensory transduction</keyword>
<dbReference type="GeneID" id="110302046"/>
<comment type="function">
    <text evidence="9">Possible taste receptor.</text>
</comment>
<keyword evidence="4 11" id="KW-1133">Transmembrane helix</keyword>
<dbReference type="PANTHER" id="PTHR48001">
    <property type="entry name" value="OLFACTORY RECEPTOR"/>
    <property type="match status" value="1"/>
</dbReference>
<dbReference type="PROSITE" id="PS50262">
    <property type="entry name" value="G_PROTEIN_RECEP_F1_2"/>
    <property type="match status" value="1"/>
</dbReference>
<keyword evidence="7 10" id="KW-0675">Receptor</keyword>
<feature type="transmembrane region" description="Helical" evidence="11">
    <location>
        <begin position="197"/>
        <end position="219"/>
    </location>
</feature>
<evidence type="ECO:0000256" key="11">
    <source>
        <dbReference type="RuleBase" id="RU363047"/>
    </source>
</evidence>
<feature type="transmembrane region" description="Helical" evidence="11">
    <location>
        <begin position="59"/>
        <end position="78"/>
    </location>
</feature>
<dbReference type="InterPro" id="IPR017452">
    <property type="entry name" value="GPCR_Rhodpsn_7TM"/>
</dbReference>
<dbReference type="RefSeq" id="XP_021028464.1">
    <property type="nucleotide sequence ID" value="XM_021172805.1"/>
</dbReference>
<evidence type="ECO:0000256" key="10">
    <source>
        <dbReference type="RuleBase" id="RU000688"/>
    </source>
</evidence>
<dbReference type="Gene3D" id="1.20.1070.10">
    <property type="entry name" value="Rhodopsin 7-helix transmembrane proteins"/>
    <property type="match status" value="1"/>
</dbReference>
<evidence type="ECO:0000256" key="3">
    <source>
        <dbReference type="ARBA" id="ARBA00022692"/>
    </source>
</evidence>
<dbReference type="AlphaFoldDB" id="A0A6P5QFL5"/>
<reference evidence="14" key="1">
    <citation type="submission" date="2025-08" db="UniProtKB">
        <authorList>
            <consortium name="RefSeq"/>
        </authorList>
    </citation>
    <scope>IDENTIFICATION</scope>
</reference>
<keyword evidence="13" id="KW-1185">Reference proteome</keyword>
<dbReference type="InterPro" id="IPR000276">
    <property type="entry name" value="GPCR_Rhodpsn"/>
</dbReference>
<gene>
    <name evidence="14" type="primary">LOC110302046</name>
</gene>
<evidence type="ECO:0000256" key="6">
    <source>
        <dbReference type="ARBA" id="ARBA00023136"/>
    </source>
</evidence>
<keyword evidence="11" id="KW-0552">Olfaction</keyword>
<comment type="subcellular location">
    <subcellularLocation>
        <location evidence="1 11">Cell membrane</location>
        <topology evidence="1 11">Multi-pass membrane protein</topology>
    </subcellularLocation>
</comment>
<evidence type="ECO:0000313" key="14">
    <source>
        <dbReference type="RefSeq" id="XP_021028464.1"/>
    </source>
</evidence>
<organism evidence="13 14">
    <name type="scientific">Mus caroli</name>
    <name type="common">Ryukyu mouse</name>
    <name type="synonym">Ricefield mouse</name>
    <dbReference type="NCBI Taxonomy" id="10089"/>
    <lineage>
        <taxon>Eukaryota</taxon>
        <taxon>Metazoa</taxon>
        <taxon>Chordata</taxon>
        <taxon>Craniata</taxon>
        <taxon>Vertebrata</taxon>
        <taxon>Euteleostomi</taxon>
        <taxon>Mammalia</taxon>
        <taxon>Eutheria</taxon>
        <taxon>Euarchontoglires</taxon>
        <taxon>Glires</taxon>
        <taxon>Rodentia</taxon>
        <taxon>Myomorpha</taxon>
        <taxon>Muroidea</taxon>
        <taxon>Muridae</taxon>
        <taxon>Murinae</taxon>
        <taxon>Mus</taxon>
        <taxon>Mus</taxon>
    </lineage>
</organism>
<dbReference type="GO" id="GO:0004984">
    <property type="term" value="F:olfactory receptor activity"/>
    <property type="evidence" value="ECO:0007669"/>
    <property type="project" value="InterPro"/>
</dbReference>
<evidence type="ECO:0000256" key="8">
    <source>
        <dbReference type="ARBA" id="ARBA00023224"/>
    </source>
</evidence>
<dbReference type="FunFam" id="1.20.1070.10:FF:000015">
    <property type="entry name" value="Olfactory receptor"/>
    <property type="match status" value="1"/>
</dbReference>
<evidence type="ECO:0000256" key="1">
    <source>
        <dbReference type="ARBA" id="ARBA00004651"/>
    </source>
</evidence>
<evidence type="ECO:0000256" key="4">
    <source>
        <dbReference type="ARBA" id="ARBA00022989"/>
    </source>
</evidence>
<keyword evidence="5 10" id="KW-0297">G-protein coupled receptor</keyword>
<sequence length="311" mass="34225">MGGKNQTDVSHFFLLGLTDDPTVKSVIFCIFLFMYMVTILGNLLIILAVCSYSHLQTPMYFFISNLSINDICLSTTVIPNMLLTTQTQDQSISYAGCLTQLCFVLLFAGFESCLLAAMAYDRYVAICYPLSYTVIINFHSCALLILFSVLISVLNMGLLGLMVLRLSFCTNLEIPLFFCELSQVMKLACSDTLINDILIYLATFIFGGIPISGIIFSYVQIASSVLRISSVKGRCKAFSTCGSHLSVTSLSYGSGLGVYITSSVAILPKKTSVACIMYTVVPQMLNPFIFSLRNKDMKETMKKIISKVASL</sequence>
<dbReference type="SUPFAM" id="SSF81321">
    <property type="entry name" value="Family A G protein-coupled receptor-like"/>
    <property type="match status" value="1"/>
</dbReference>
<dbReference type="Pfam" id="PF13853">
    <property type="entry name" value="7tm_4"/>
    <property type="match status" value="1"/>
</dbReference>
<name>A0A6P5QFL5_MUSCR</name>
<feature type="transmembrane region" description="Helical" evidence="11">
    <location>
        <begin position="25"/>
        <end position="47"/>
    </location>
</feature>
<feature type="domain" description="G-protein coupled receptors family 1 profile" evidence="12">
    <location>
        <begin position="41"/>
        <end position="290"/>
    </location>
</feature>
<proteinExistence type="inferred from homology"/>
<evidence type="ECO:0000259" key="12">
    <source>
        <dbReference type="PROSITE" id="PS50262"/>
    </source>
</evidence>
<dbReference type="PRINTS" id="PR00237">
    <property type="entry name" value="GPCRRHODOPSN"/>
</dbReference>
<dbReference type="KEGG" id="mcal:110302046"/>
<comment type="similarity">
    <text evidence="10">Belongs to the G-protein coupled receptor 1 family.</text>
</comment>
<dbReference type="InterPro" id="IPR000725">
    <property type="entry name" value="Olfact_rcpt"/>
</dbReference>
<keyword evidence="6 11" id="KW-0472">Membrane</keyword>
<evidence type="ECO:0000256" key="7">
    <source>
        <dbReference type="ARBA" id="ARBA00023170"/>
    </source>
</evidence>
<keyword evidence="3 10" id="KW-0812">Transmembrane</keyword>
<evidence type="ECO:0000256" key="2">
    <source>
        <dbReference type="ARBA" id="ARBA00022475"/>
    </source>
</evidence>
<dbReference type="Proteomes" id="UP000515126">
    <property type="component" value="Chromosome 9"/>
</dbReference>
<evidence type="ECO:0000313" key="13">
    <source>
        <dbReference type="Proteomes" id="UP000515126"/>
    </source>
</evidence>
<dbReference type="PROSITE" id="PS00237">
    <property type="entry name" value="G_PROTEIN_RECEP_F1_1"/>
    <property type="match status" value="1"/>
</dbReference>
<dbReference type="PRINTS" id="PR00245">
    <property type="entry name" value="OLFACTORYR"/>
</dbReference>
<dbReference type="CDD" id="cd15234">
    <property type="entry name" value="7tmA_OR7-like"/>
    <property type="match status" value="1"/>
</dbReference>
<keyword evidence="2 11" id="KW-1003">Cell membrane</keyword>
<dbReference type="GO" id="GO:0005886">
    <property type="term" value="C:plasma membrane"/>
    <property type="evidence" value="ECO:0007669"/>
    <property type="project" value="UniProtKB-SubCell"/>
</dbReference>
<keyword evidence="8 10" id="KW-0807">Transducer</keyword>